<dbReference type="Proteomes" id="UP000016064">
    <property type="component" value="Unassembled WGS sequence"/>
</dbReference>
<accession>A0ABP2XFH0</accession>
<dbReference type="CDD" id="cd00564">
    <property type="entry name" value="TMP_TenI"/>
    <property type="match status" value="1"/>
</dbReference>
<dbReference type="PANTHER" id="PTHR20857">
    <property type="entry name" value="THIAMINE-PHOSPHATE PYROPHOSPHORYLASE"/>
    <property type="match status" value="1"/>
</dbReference>
<keyword evidence="5" id="KW-1185">Reference proteome</keyword>
<organism evidence="4 5">
    <name type="scientific">Chlamydia ibidis 10-1398/6</name>
    <dbReference type="NCBI Taxonomy" id="1046581"/>
    <lineage>
        <taxon>Bacteria</taxon>
        <taxon>Pseudomonadati</taxon>
        <taxon>Chlamydiota</taxon>
        <taxon>Chlamydiia</taxon>
        <taxon>Chlamydiales</taxon>
        <taxon>Chlamydiaceae</taxon>
        <taxon>Chlamydia/Chlamydophila group</taxon>
        <taxon>Chlamydia</taxon>
    </lineage>
</organism>
<name>A0ABP2XFH0_9CHLA</name>
<protein>
    <submittedName>
        <fullName evidence="4">Thiamine monophosphate synthase/TENI family protein</fullName>
    </submittedName>
</protein>
<proteinExistence type="predicted"/>
<evidence type="ECO:0000259" key="3">
    <source>
        <dbReference type="Pfam" id="PF02581"/>
    </source>
</evidence>
<evidence type="ECO:0000256" key="1">
    <source>
        <dbReference type="ARBA" id="ARBA00004948"/>
    </source>
</evidence>
<dbReference type="InterPro" id="IPR013785">
    <property type="entry name" value="Aldolase_TIM"/>
</dbReference>
<dbReference type="Gene3D" id="3.20.20.70">
    <property type="entry name" value="Aldolase class I"/>
    <property type="match status" value="1"/>
</dbReference>
<sequence>MHEDFFKLILIIDKKDTSQKAYIDFITSCIRSGITCIHLKEENLPYPNLIEFGKSLRDISTTWNIPLITDTVSLAMELNASGVCLKQSEFDIIEARETLGEDKIIGWHIDTLDQVLNANTLPIDFLCLGGVGATDDSDFGSYSALEQVASLCEHPIVAISGVNKENITQVLESGISGISILGDFDYQNNPETFIAKFRNILDKGYFDLQV</sequence>
<evidence type="ECO:0000256" key="2">
    <source>
        <dbReference type="ARBA" id="ARBA00022977"/>
    </source>
</evidence>
<evidence type="ECO:0000313" key="4">
    <source>
        <dbReference type="EMBL" id="EQM63166.1"/>
    </source>
</evidence>
<dbReference type="Pfam" id="PF02581">
    <property type="entry name" value="TMP-TENI"/>
    <property type="match status" value="1"/>
</dbReference>
<keyword evidence="2" id="KW-0784">Thiamine biosynthesis</keyword>
<dbReference type="RefSeq" id="WP_020370923.1">
    <property type="nucleotide sequence ID" value="NZ_APJW01000001.1"/>
</dbReference>
<dbReference type="SUPFAM" id="SSF51391">
    <property type="entry name" value="Thiamin phosphate synthase"/>
    <property type="match status" value="1"/>
</dbReference>
<dbReference type="EMBL" id="APJW01000001">
    <property type="protein sequence ID" value="EQM63166.1"/>
    <property type="molecule type" value="Genomic_DNA"/>
</dbReference>
<dbReference type="PANTHER" id="PTHR20857:SF23">
    <property type="entry name" value="THIAMINE BIOSYNTHETIC BIFUNCTIONAL ENZYME"/>
    <property type="match status" value="1"/>
</dbReference>
<comment type="caution">
    <text evidence="4">The sequence shown here is derived from an EMBL/GenBank/DDBJ whole genome shotgun (WGS) entry which is preliminary data.</text>
</comment>
<gene>
    <name evidence="4" type="ORF">H359_0283</name>
</gene>
<reference evidence="4 5" key="1">
    <citation type="submission" date="2013-07" db="EMBL/GenBank/DDBJ databases">
        <title>Isolation of a new Chlamydia species from the feral Sacred Ibis (Threskiornis aethiopicus): Chlamydia ibidis.</title>
        <authorList>
            <person name="Vorimore F."/>
            <person name="Hsia R.-C."/>
            <person name="Huot-Creasy H."/>
            <person name="Bastian S."/>
            <person name="Deruyter L."/>
            <person name="Passet A."/>
            <person name="Sachse K."/>
            <person name="Bavoil P."/>
            <person name="Myers G."/>
            <person name="Laroucau K."/>
        </authorList>
    </citation>
    <scope>NUCLEOTIDE SEQUENCE [LARGE SCALE GENOMIC DNA]</scope>
    <source>
        <strain evidence="4 5">10-1398/6</strain>
    </source>
</reference>
<dbReference type="InterPro" id="IPR022998">
    <property type="entry name" value="ThiamineP_synth_TenI"/>
</dbReference>
<feature type="domain" description="Thiamine phosphate synthase/TenI" evidence="3">
    <location>
        <begin position="8"/>
        <end position="181"/>
    </location>
</feature>
<comment type="pathway">
    <text evidence="1">Cofactor biosynthesis; thiamine diphosphate biosynthesis.</text>
</comment>
<evidence type="ECO:0000313" key="5">
    <source>
        <dbReference type="Proteomes" id="UP000016064"/>
    </source>
</evidence>
<dbReference type="InterPro" id="IPR036206">
    <property type="entry name" value="ThiamineP_synth_sf"/>
</dbReference>